<dbReference type="AlphaFoldDB" id="A0A2S5SRJ2"/>
<dbReference type="RefSeq" id="WP_104303622.1">
    <property type="nucleotide sequence ID" value="NZ_PSNX01000015.1"/>
</dbReference>
<dbReference type="EMBL" id="PSNX01000015">
    <property type="protein sequence ID" value="PPE65319.1"/>
    <property type="molecule type" value="Genomic_DNA"/>
</dbReference>
<reference evidence="4 5" key="1">
    <citation type="submission" date="2018-02" db="EMBL/GenBank/DDBJ databases">
        <title>Reclassifiation of [Polyangium] brachysporum DSM 7029 as Guopingzhaonella breviflexa gen. nov., sp. nov., a member of the family Comamonadaceae.</title>
        <authorList>
            <person name="Tang B."/>
        </authorList>
    </citation>
    <scope>NUCLEOTIDE SEQUENCE [LARGE SCALE GENOMIC DNA]</scope>
    <source>
        <strain evidence="4 5">BCRC 80649</strain>
    </source>
</reference>
<dbReference type="InterPro" id="IPR037914">
    <property type="entry name" value="SpoVT-AbrB_sf"/>
</dbReference>
<accession>A0A2S5SRJ2</accession>
<dbReference type="InterPro" id="IPR051734">
    <property type="entry name" value="VapB_TA_antitoxins"/>
</dbReference>
<proteinExistence type="inferred from homology"/>
<protein>
    <submittedName>
        <fullName evidence="4">AbrB/MazE/SpoVT family DNA-binding domain-containing protein</fullName>
    </submittedName>
</protein>
<gene>
    <name evidence="4" type="ORF">C1704_15380</name>
</gene>
<dbReference type="OrthoDB" id="9810009at2"/>
<sequence>MNALTTRVFNNGNSQAVRIPAEFRLDTDRVTISRNEQGDLVIHPLRAQRGASLLQALDELRGVDDAFIAALEAEQDHPLPMQEREGL</sequence>
<keyword evidence="2 4" id="KW-0238">DNA-binding</keyword>
<dbReference type="Pfam" id="PF04014">
    <property type="entry name" value="MazE_antitoxin"/>
    <property type="match status" value="1"/>
</dbReference>
<keyword evidence="5" id="KW-1185">Reference proteome</keyword>
<feature type="domain" description="SpoVT-AbrB" evidence="3">
    <location>
        <begin position="6"/>
        <end position="47"/>
    </location>
</feature>
<dbReference type="InterPro" id="IPR007159">
    <property type="entry name" value="SpoVT-AbrB_dom"/>
</dbReference>
<evidence type="ECO:0000259" key="3">
    <source>
        <dbReference type="PROSITE" id="PS51740"/>
    </source>
</evidence>
<comment type="similarity">
    <text evidence="1">Belongs to the VapB family.</text>
</comment>
<evidence type="ECO:0000313" key="4">
    <source>
        <dbReference type="EMBL" id="PPE65319.1"/>
    </source>
</evidence>
<evidence type="ECO:0000256" key="2">
    <source>
        <dbReference type="PROSITE-ProRule" id="PRU01076"/>
    </source>
</evidence>
<evidence type="ECO:0000313" key="5">
    <source>
        <dbReference type="Proteomes" id="UP000238605"/>
    </source>
</evidence>
<dbReference type="PROSITE" id="PS51740">
    <property type="entry name" value="SPOVT_ABRB"/>
    <property type="match status" value="1"/>
</dbReference>
<comment type="caution">
    <text evidence="4">The sequence shown here is derived from an EMBL/GenBank/DDBJ whole genome shotgun (WGS) entry which is preliminary data.</text>
</comment>
<evidence type="ECO:0000256" key="1">
    <source>
        <dbReference type="ARBA" id="ARBA00007924"/>
    </source>
</evidence>
<organism evidence="4 5">
    <name type="scientific">Caldimonas caldifontis</name>
    <dbReference type="NCBI Taxonomy" id="1452508"/>
    <lineage>
        <taxon>Bacteria</taxon>
        <taxon>Pseudomonadati</taxon>
        <taxon>Pseudomonadota</taxon>
        <taxon>Betaproteobacteria</taxon>
        <taxon>Burkholderiales</taxon>
        <taxon>Sphaerotilaceae</taxon>
        <taxon>Caldimonas</taxon>
    </lineage>
</organism>
<dbReference type="PANTHER" id="PTHR37550:SF3">
    <property type="entry name" value="ANTITOXIN VAPB1"/>
    <property type="match status" value="1"/>
</dbReference>
<dbReference type="Proteomes" id="UP000238605">
    <property type="component" value="Unassembled WGS sequence"/>
</dbReference>
<dbReference type="Gene3D" id="2.10.260.10">
    <property type="match status" value="1"/>
</dbReference>
<dbReference type="PANTHER" id="PTHR37550">
    <property type="entry name" value="ANTITOXIN VAPB1"/>
    <property type="match status" value="1"/>
</dbReference>
<dbReference type="SUPFAM" id="SSF89447">
    <property type="entry name" value="AbrB/MazE/MraZ-like"/>
    <property type="match status" value="1"/>
</dbReference>
<dbReference type="GO" id="GO:0003677">
    <property type="term" value="F:DNA binding"/>
    <property type="evidence" value="ECO:0007669"/>
    <property type="project" value="UniProtKB-UniRule"/>
</dbReference>
<name>A0A2S5SRJ2_9BURK</name>